<name>A0A6H5GU38_9HEMI</name>
<sequence>MFEFKARISGDNRLKINALCVLPKKKQEERDLTLELPYMEINESSRSTLKVKRLRIGKRPEERRNTSKPWKSNEIVRFLESSNATSQIDFCDHFEIFRQKTFFANLMKSPENQRAENQNGVKNWAKLVQAQFSDPEDNGQTADVSRSPAGDTEKLLGGFRVTRSTEASRTTLQLKKQRTYQPSLGPAFADAQGELRLGFVFVRGNVRSMKIGVRFTAAFSFCNKRVARSPSNYFGHRYYK</sequence>
<protein>
    <submittedName>
        <fullName evidence="2">Uncharacterized protein</fullName>
    </submittedName>
</protein>
<dbReference type="EMBL" id="CADCXU010019891">
    <property type="protein sequence ID" value="CAB0007988.1"/>
    <property type="molecule type" value="Genomic_DNA"/>
</dbReference>
<gene>
    <name evidence="2" type="ORF">NTEN_LOCUS13234</name>
</gene>
<evidence type="ECO:0000313" key="2">
    <source>
        <dbReference type="EMBL" id="CAB0007988.1"/>
    </source>
</evidence>
<evidence type="ECO:0000313" key="3">
    <source>
        <dbReference type="Proteomes" id="UP000479000"/>
    </source>
</evidence>
<proteinExistence type="predicted"/>
<keyword evidence="3" id="KW-1185">Reference proteome</keyword>
<reference evidence="2 3" key="1">
    <citation type="submission" date="2020-02" db="EMBL/GenBank/DDBJ databases">
        <authorList>
            <person name="Ferguson B K."/>
        </authorList>
    </citation>
    <scope>NUCLEOTIDE SEQUENCE [LARGE SCALE GENOMIC DNA]</scope>
</reference>
<feature type="region of interest" description="Disordered" evidence="1">
    <location>
        <begin position="132"/>
        <end position="151"/>
    </location>
</feature>
<dbReference type="Proteomes" id="UP000479000">
    <property type="component" value="Unassembled WGS sequence"/>
</dbReference>
<evidence type="ECO:0000256" key="1">
    <source>
        <dbReference type="SAM" id="MobiDB-lite"/>
    </source>
</evidence>
<dbReference type="AlphaFoldDB" id="A0A6H5GU38"/>
<accession>A0A6H5GU38</accession>
<organism evidence="2 3">
    <name type="scientific">Nesidiocoris tenuis</name>
    <dbReference type="NCBI Taxonomy" id="355587"/>
    <lineage>
        <taxon>Eukaryota</taxon>
        <taxon>Metazoa</taxon>
        <taxon>Ecdysozoa</taxon>
        <taxon>Arthropoda</taxon>
        <taxon>Hexapoda</taxon>
        <taxon>Insecta</taxon>
        <taxon>Pterygota</taxon>
        <taxon>Neoptera</taxon>
        <taxon>Paraneoptera</taxon>
        <taxon>Hemiptera</taxon>
        <taxon>Heteroptera</taxon>
        <taxon>Panheteroptera</taxon>
        <taxon>Cimicomorpha</taxon>
        <taxon>Miridae</taxon>
        <taxon>Dicyphina</taxon>
        <taxon>Nesidiocoris</taxon>
    </lineage>
</organism>